<organism evidence="8">
    <name type="scientific">Aphanomyces invadans</name>
    <dbReference type="NCBI Taxonomy" id="157072"/>
    <lineage>
        <taxon>Eukaryota</taxon>
        <taxon>Sar</taxon>
        <taxon>Stramenopiles</taxon>
        <taxon>Oomycota</taxon>
        <taxon>Saprolegniomycetes</taxon>
        <taxon>Saprolegniales</taxon>
        <taxon>Verrucalvaceae</taxon>
        <taxon>Aphanomyces</taxon>
    </lineage>
</organism>
<proteinExistence type="predicted"/>
<evidence type="ECO:0000256" key="5">
    <source>
        <dbReference type="ARBA" id="ARBA00023136"/>
    </source>
</evidence>
<dbReference type="GO" id="GO:0022857">
    <property type="term" value="F:transmembrane transporter activity"/>
    <property type="evidence" value="ECO:0007669"/>
    <property type="project" value="InterPro"/>
</dbReference>
<dbReference type="PANTHER" id="PTHR42770">
    <property type="entry name" value="AMINO ACID TRANSPORTER-RELATED"/>
    <property type="match status" value="1"/>
</dbReference>
<feature type="region of interest" description="Disordered" evidence="6">
    <location>
        <begin position="525"/>
        <end position="574"/>
    </location>
</feature>
<feature type="compositionally biased region" description="Low complexity" evidence="6">
    <location>
        <begin position="526"/>
        <end position="540"/>
    </location>
</feature>
<evidence type="ECO:0000256" key="2">
    <source>
        <dbReference type="ARBA" id="ARBA00022475"/>
    </source>
</evidence>
<comment type="subcellular location">
    <subcellularLocation>
        <location evidence="1">Cell membrane</location>
        <topology evidence="1">Multi-pass membrane protein</topology>
    </subcellularLocation>
</comment>
<keyword evidence="3 7" id="KW-0812">Transmembrane</keyword>
<evidence type="ECO:0000256" key="3">
    <source>
        <dbReference type="ARBA" id="ARBA00022692"/>
    </source>
</evidence>
<feature type="transmembrane region" description="Helical" evidence="7">
    <location>
        <begin position="187"/>
        <end position="206"/>
    </location>
</feature>
<feature type="transmembrane region" description="Helical" evidence="7">
    <location>
        <begin position="132"/>
        <end position="153"/>
    </location>
</feature>
<feature type="transmembrane region" description="Helical" evidence="7">
    <location>
        <begin position="218"/>
        <end position="238"/>
    </location>
</feature>
<reference evidence="8" key="1">
    <citation type="submission" date="2013-12" db="EMBL/GenBank/DDBJ databases">
        <title>The Genome Sequence of Aphanomyces invadans NJM9701.</title>
        <authorList>
            <consortium name="The Broad Institute Genomics Platform"/>
            <person name="Russ C."/>
            <person name="Tyler B."/>
            <person name="van West P."/>
            <person name="Dieguez-Uribeondo J."/>
            <person name="Young S.K."/>
            <person name="Zeng Q."/>
            <person name="Gargeya S."/>
            <person name="Fitzgerald M."/>
            <person name="Abouelleil A."/>
            <person name="Alvarado L."/>
            <person name="Chapman S.B."/>
            <person name="Gainer-Dewar J."/>
            <person name="Goldberg J."/>
            <person name="Griggs A."/>
            <person name="Gujja S."/>
            <person name="Hansen M."/>
            <person name="Howarth C."/>
            <person name="Imamovic A."/>
            <person name="Ireland A."/>
            <person name="Larimer J."/>
            <person name="McCowan C."/>
            <person name="Murphy C."/>
            <person name="Pearson M."/>
            <person name="Poon T.W."/>
            <person name="Priest M."/>
            <person name="Roberts A."/>
            <person name="Saif S."/>
            <person name="Shea T."/>
            <person name="Sykes S."/>
            <person name="Wortman J."/>
            <person name="Nusbaum C."/>
            <person name="Birren B."/>
        </authorList>
    </citation>
    <scope>NUCLEOTIDE SEQUENCE [LARGE SCALE GENOMIC DNA]</scope>
    <source>
        <strain evidence="8">NJM9701</strain>
    </source>
</reference>
<dbReference type="VEuPathDB" id="FungiDB:H310_06343"/>
<keyword evidence="4 7" id="KW-1133">Transmembrane helix</keyword>
<name>A0A024U809_9STRA</name>
<feature type="transmembrane region" description="Helical" evidence="7">
    <location>
        <begin position="449"/>
        <end position="467"/>
    </location>
</feature>
<evidence type="ECO:0008006" key="9">
    <source>
        <dbReference type="Google" id="ProtNLM"/>
    </source>
</evidence>
<feature type="transmembrane region" description="Helical" evidence="7">
    <location>
        <begin position="108"/>
        <end position="126"/>
    </location>
</feature>
<keyword evidence="2" id="KW-1003">Cell membrane</keyword>
<dbReference type="Pfam" id="PF13520">
    <property type="entry name" value="AA_permease_2"/>
    <property type="match status" value="1"/>
</dbReference>
<sequence>MHTPHEGQIYLESRHLVTRENQVTMSAKIAPFAAQGGATRAQIASASFNLLAVGITVVIGGQYFSWNLGLAAGTLSYGISSIMMGLAYVSISLCMAEVSSMVPFEGGAFGLARCTWGFYAGFVVGCCEAVQYILYVTCSFVALGRMVALFVPLIHSYPWIAWLASYVLASAMLIVGGNVYWRWNLALALVSIAILLVYVLASLPHVDMHAHAGGNDMLVVGGFFQFMKVFPLGAWYFVGVESLNCLCGEVAEPRVTIPLGQVSCVLTLFASAVLVFVASIGTNPGMPAISTALSPITLGFNNAFNTTDDVSMWFVLPATFATGQGFVQSYTKVVSAMAGSHLVPEVLHRKHPTLHTPVNAIVGVSTVSFALCFVDFYGGLDTVLFNTCIFLGCISYLSQCVGYIYLKKNFRTMERKFRSPVGKAGAIYAILIWAITMLSIAGFQEDSQVSFALVIGVLASCSLYYAVYAKSRQKFSEEERKSLFFAHVANHNNSKRSHLSSKRSSGKLNTVLKRLGLKRLATVAATPRPSTVGTSTTSPPADLQGGAAKKKRSSGASKGPSVHEAPRRMHTSQH</sequence>
<dbReference type="OrthoDB" id="3900342at2759"/>
<feature type="transmembrane region" description="Helical" evidence="7">
    <location>
        <begin position="258"/>
        <end position="280"/>
    </location>
</feature>
<feature type="transmembrane region" description="Helical" evidence="7">
    <location>
        <begin position="383"/>
        <end position="406"/>
    </location>
</feature>
<dbReference type="GO" id="GO:0005886">
    <property type="term" value="C:plasma membrane"/>
    <property type="evidence" value="ECO:0007669"/>
    <property type="project" value="UniProtKB-SubCell"/>
</dbReference>
<evidence type="ECO:0000256" key="1">
    <source>
        <dbReference type="ARBA" id="ARBA00004651"/>
    </source>
</evidence>
<dbReference type="Gene3D" id="1.20.1740.10">
    <property type="entry name" value="Amino acid/polyamine transporter I"/>
    <property type="match status" value="1"/>
</dbReference>
<dbReference type="PANTHER" id="PTHR42770:SF7">
    <property type="entry name" value="MEMBRANE PROTEIN"/>
    <property type="match status" value="1"/>
</dbReference>
<dbReference type="InterPro" id="IPR002293">
    <property type="entry name" value="AA/rel_permease1"/>
</dbReference>
<protein>
    <recommendedName>
        <fullName evidence="9">Amino acid permease/ SLC12A domain-containing protein</fullName>
    </recommendedName>
</protein>
<evidence type="ECO:0000313" key="8">
    <source>
        <dbReference type="EMBL" id="ETW01738.1"/>
    </source>
</evidence>
<evidence type="ECO:0000256" key="7">
    <source>
        <dbReference type="SAM" id="Phobius"/>
    </source>
</evidence>
<feature type="transmembrane region" description="Helical" evidence="7">
    <location>
        <begin position="48"/>
        <end position="65"/>
    </location>
</feature>
<feature type="transmembrane region" description="Helical" evidence="7">
    <location>
        <begin position="77"/>
        <end position="96"/>
    </location>
</feature>
<dbReference type="GeneID" id="20083393"/>
<dbReference type="InterPro" id="IPR050367">
    <property type="entry name" value="APC_superfamily"/>
</dbReference>
<dbReference type="eggNOG" id="ENOG502SIVB">
    <property type="taxonomic scope" value="Eukaryota"/>
</dbReference>
<keyword evidence="5 7" id="KW-0472">Membrane</keyword>
<evidence type="ECO:0000256" key="6">
    <source>
        <dbReference type="SAM" id="MobiDB-lite"/>
    </source>
</evidence>
<gene>
    <name evidence="8" type="ORF">H310_06343</name>
</gene>
<feature type="transmembrane region" description="Helical" evidence="7">
    <location>
        <begin position="358"/>
        <end position="377"/>
    </location>
</feature>
<dbReference type="RefSeq" id="XP_008869586.1">
    <property type="nucleotide sequence ID" value="XM_008871364.1"/>
</dbReference>
<dbReference type="EMBL" id="KI913962">
    <property type="protein sequence ID" value="ETW01738.1"/>
    <property type="molecule type" value="Genomic_DNA"/>
</dbReference>
<feature type="transmembrane region" description="Helical" evidence="7">
    <location>
        <begin position="426"/>
        <end position="443"/>
    </location>
</feature>
<dbReference type="AlphaFoldDB" id="A0A024U809"/>
<evidence type="ECO:0000256" key="4">
    <source>
        <dbReference type="ARBA" id="ARBA00022989"/>
    </source>
</evidence>
<feature type="transmembrane region" description="Helical" evidence="7">
    <location>
        <begin position="160"/>
        <end position="181"/>
    </location>
</feature>
<accession>A0A024U809</accession>